<protein>
    <submittedName>
        <fullName evidence="3">Uncharacterized protein</fullName>
    </submittedName>
</protein>
<feature type="transmembrane region" description="Helical" evidence="2">
    <location>
        <begin position="154"/>
        <end position="172"/>
    </location>
</feature>
<accession>A0AAX1EHZ6</accession>
<reference evidence="3 4" key="1">
    <citation type="submission" date="2019-03" db="EMBL/GenBank/DDBJ databases">
        <title>Diverse conjugative elements silence natural transformation in Legionella species.</title>
        <authorList>
            <person name="Durieux I."/>
            <person name="Ginevra C."/>
            <person name="Attaiech L."/>
            <person name="Picq K."/>
            <person name="Juan P.A."/>
            <person name="Jarraud S."/>
            <person name="Charpentier X."/>
        </authorList>
    </citation>
    <scope>NUCLEOTIDE SEQUENCE [LARGE SCALE GENOMIC DNA]</scope>
    <source>
        <strain evidence="3 4">HL-0427-4011</strain>
    </source>
</reference>
<dbReference type="Proteomes" id="UP000295517">
    <property type="component" value="Chromosome"/>
</dbReference>
<name>A0AAX1EHZ6_9GAMM</name>
<evidence type="ECO:0000313" key="4">
    <source>
        <dbReference type="Proteomes" id="UP000295517"/>
    </source>
</evidence>
<proteinExistence type="predicted"/>
<feature type="region of interest" description="Disordered" evidence="1">
    <location>
        <begin position="176"/>
        <end position="196"/>
    </location>
</feature>
<keyword evidence="2" id="KW-0472">Membrane</keyword>
<dbReference type="AlphaFoldDB" id="A0AAX1EHZ6"/>
<keyword evidence="2" id="KW-0812">Transmembrane</keyword>
<sequence length="429" mass="49732">MKCPGCGYERRKTDNAPDWQCPSCEIAYNKHPNYKTSNEYELQLTYKLIPVDEEIKPNIIYLYLNSENSLEYALIDENGEIKRLRLFDSELNGHSTIIARVLKNSGTSLDKEQEQILFSAFSKKGYQKSPDQHADNKLEYYSLVKRKNTKRRKIILGCFLVASIGALFFTYSPTPTPAKKSSANTPEVLKNKNQQKEPVKKSISVKAVNLQARGINLSFISSKLYVVNALVKECRAMCQAHRKVDSSCDKANEIMKEIYPKVNLYKDYFRRHDINELQGQDQKMALEINQYLEDIPKEMETAKNLCQRPAIQEPKAKKIDFNSKGINLSILYSKIYTADNQIRNCRLHCEAGSRTDTGCSIFISLEKEYRSELEKLFRIMDQYSLTIHSEELSIEDKNYIRQIFDLLDDIGKERKKIIKCVDSLKYKRR</sequence>
<gene>
    <name evidence="3" type="ORF">E3983_10230</name>
</gene>
<dbReference type="EMBL" id="CP038254">
    <property type="protein sequence ID" value="QBR84708.1"/>
    <property type="molecule type" value="Genomic_DNA"/>
</dbReference>
<organism evidence="3 4">
    <name type="scientific">Legionella israelensis</name>
    <dbReference type="NCBI Taxonomy" id="454"/>
    <lineage>
        <taxon>Bacteria</taxon>
        <taxon>Pseudomonadati</taxon>
        <taxon>Pseudomonadota</taxon>
        <taxon>Gammaproteobacteria</taxon>
        <taxon>Legionellales</taxon>
        <taxon>Legionellaceae</taxon>
        <taxon>Legionella</taxon>
    </lineage>
</organism>
<keyword evidence="2" id="KW-1133">Transmembrane helix</keyword>
<evidence type="ECO:0000256" key="1">
    <source>
        <dbReference type="SAM" id="MobiDB-lite"/>
    </source>
</evidence>
<evidence type="ECO:0000256" key="2">
    <source>
        <dbReference type="SAM" id="Phobius"/>
    </source>
</evidence>
<evidence type="ECO:0000313" key="3">
    <source>
        <dbReference type="EMBL" id="QBR84708.1"/>
    </source>
</evidence>
<dbReference type="RefSeq" id="WP_135060894.1">
    <property type="nucleotide sequence ID" value="NZ_CP038254.1"/>
</dbReference>